<protein>
    <submittedName>
        <fullName evidence="1">Uncharacterized protein</fullName>
    </submittedName>
</protein>
<evidence type="ECO:0000313" key="2">
    <source>
        <dbReference type="Proteomes" id="UP000838821"/>
    </source>
</evidence>
<gene>
    <name evidence="1" type="ORF">PAECIP111891_05576</name>
</gene>
<name>A0ABM9CVG1_9BACL</name>
<dbReference type="EMBL" id="CAKMMW010000023">
    <property type="protein sequence ID" value="CAH1223871.1"/>
    <property type="molecule type" value="Genomic_DNA"/>
</dbReference>
<keyword evidence="2" id="KW-1185">Reference proteome</keyword>
<accession>A0ABM9CVG1</accession>
<evidence type="ECO:0000313" key="1">
    <source>
        <dbReference type="EMBL" id="CAH1223871.1"/>
    </source>
</evidence>
<organism evidence="1 2">
    <name type="scientific">Paenibacillus allorhizoplanae</name>
    <dbReference type="NCBI Taxonomy" id="2905648"/>
    <lineage>
        <taxon>Bacteria</taxon>
        <taxon>Bacillati</taxon>
        <taxon>Bacillota</taxon>
        <taxon>Bacilli</taxon>
        <taxon>Bacillales</taxon>
        <taxon>Paenibacillaceae</taxon>
        <taxon>Paenibacillus</taxon>
    </lineage>
</organism>
<sequence length="36" mass="3800">MCIGKPWGAGYDGQVPTKLMGRRGKYGGKKASANES</sequence>
<comment type="caution">
    <text evidence="1">The sequence shown here is derived from an EMBL/GenBank/DDBJ whole genome shotgun (WGS) entry which is preliminary data.</text>
</comment>
<reference evidence="1" key="1">
    <citation type="submission" date="2022-01" db="EMBL/GenBank/DDBJ databases">
        <authorList>
            <person name="Criscuolo A."/>
        </authorList>
    </citation>
    <scope>NUCLEOTIDE SEQUENCE</scope>
    <source>
        <strain evidence="1">CIP111891</strain>
    </source>
</reference>
<proteinExistence type="predicted"/>
<dbReference type="Proteomes" id="UP000838821">
    <property type="component" value="Unassembled WGS sequence"/>
</dbReference>